<dbReference type="Pfam" id="PF17035">
    <property type="entry name" value="BET"/>
    <property type="match status" value="1"/>
</dbReference>
<dbReference type="PRINTS" id="PR00503">
    <property type="entry name" value="BROMODOMAIN"/>
</dbReference>
<dbReference type="GO" id="GO:0005634">
    <property type="term" value="C:nucleus"/>
    <property type="evidence" value="ECO:0007669"/>
    <property type="project" value="TreeGrafter"/>
</dbReference>
<feature type="compositionally biased region" description="Polar residues" evidence="4">
    <location>
        <begin position="1194"/>
        <end position="1205"/>
    </location>
</feature>
<evidence type="ECO:0000256" key="2">
    <source>
        <dbReference type="ARBA" id="ARBA00023117"/>
    </source>
</evidence>
<protein>
    <submittedName>
        <fullName evidence="8">Bromodomain-containing protein 4</fullName>
    </submittedName>
</protein>
<feature type="region of interest" description="Disordered" evidence="4">
    <location>
        <begin position="1109"/>
        <end position="1226"/>
    </location>
</feature>
<dbReference type="Pfam" id="PF00439">
    <property type="entry name" value="Bromodomain"/>
    <property type="match status" value="2"/>
</dbReference>
<dbReference type="InterPro" id="IPR038336">
    <property type="entry name" value="NET_sf"/>
</dbReference>
<feature type="compositionally biased region" description="Basic residues" evidence="4">
    <location>
        <begin position="951"/>
        <end position="960"/>
    </location>
</feature>
<dbReference type="WBParaSite" id="HCON_00188850-00002">
    <property type="protein sequence ID" value="HCON_00188850-00002"/>
    <property type="gene ID" value="HCON_00188850"/>
</dbReference>
<dbReference type="OrthoDB" id="21449at2759"/>
<dbReference type="InterPro" id="IPR027353">
    <property type="entry name" value="NET_dom"/>
</dbReference>
<organism evidence="7 8">
    <name type="scientific">Haemonchus contortus</name>
    <name type="common">Barber pole worm</name>
    <dbReference type="NCBI Taxonomy" id="6289"/>
    <lineage>
        <taxon>Eukaryota</taxon>
        <taxon>Metazoa</taxon>
        <taxon>Ecdysozoa</taxon>
        <taxon>Nematoda</taxon>
        <taxon>Chromadorea</taxon>
        <taxon>Rhabditida</taxon>
        <taxon>Rhabditina</taxon>
        <taxon>Rhabditomorpha</taxon>
        <taxon>Strongyloidea</taxon>
        <taxon>Trichostrongylidae</taxon>
        <taxon>Haemonchus</taxon>
    </lineage>
</organism>
<feature type="region of interest" description="Disordered" evidence="4">
    <location>
        <begin position="449"/>
        <end position="549"/>
    </location>
</feature>
<feature type="compositionally biased region" description="Polar residues" evidence="4">
    <location>
        <begin position="178"/>
        <end position="190"/>
    </location>
</feature>
<feature type="region of interest" description="Disordered" evidence="4">
    <location>
        <begin position="1043"/>
        <end position="1093"/>
    </location>
</feature>
<proteinExistence type="predicted"/>
<dbReference type="GO" id="GO:0006355">
    <property type="term" value="P:regulation of DNA-templated transcription"/>
    <property type="evidence" value="ECO:0007669"/>
    <property type="project" value="TreeGrafter"/>
</dbReference>
<dbReference type="PROSITE" id="PS51525">
    <property type="entry name" value="NET"/>
    <property type="match status" value="1"/>
</dbReference>
<sequence>MGKPTRHTNQLDYILNTVLKEVMKHKHAWPFNVPVDTVKLNLPDYHKVIRRPMDMKTIQKRLQNIYYYSAKECMEDFEDIFRNCYTFNQVEDDVTIMCQNVENVYRDCMQSLPHEEVEIARPSSKRGPKTLRKGPSPAPAGGRKSASFVRASRESSIQRGAADSSSVLGDSDVPNVVEESSSGTSVDVPISSSTLHPLKVQKGVKRKADTTTGVLIEEDSGKVPRRESARPVKKPAHFIDYTQLPPRYKGKASESMKFCHKVLHELMGKKCKAFNWPFLVPVDVEGMNLSDYYDIITNPMDLGTIKKKLDNKQYATAQEFADDIKLVCSNCFTYNPATDVIHQHGRALLRAFEERWQHLPADEDVADTNVVATSCDMDEDDQLDLFLNHLVTQRKKLQERLDQMGQYATELAELQMKRKEAKQGEGSVPSVPPTLMSSVQQTLAQCGVTVQPLTPSNRTRRGPPAHVKEDSPLSNGPATSISPLPRKEAMKRPQSHTINEPAKLYCGRGRRPGSKNKPKAESSANGKPWKDDYEFDSSDEASHEPMSYDEKRQLSLDINKLPGDKLSMVVSIIESREDLSDISPEEIEIDFETLKAVTLRDLEAFVAAALKRKPRKTVKSDNETRKREIEDKIKKLGGTVSAQQSNKNAASTADASRHVVSRARSSSESSSGSSGSSSSSSSDSSDSESEAPASEDSKPMRLLFSNKAGKAKVHLMDEQNAEAPPTAAESISPSKSPHPPETSSSTRPQRRRRPRVISFSDAPPAGANIATSTDVVANKVPTGSRARTLPTVSRNATQAKNIVNTERSASVETIENGAISSVKPTVTGETPLPVTDPRPGNVELSSSRPPSVPMHVDQPEQSQASSVDNATAPVQSSEAQHTTLRAQSVPLSPTGNRHTPVMDQSSSPKNADSEGERNKVAKEAKPPTKADEEHVDQRNENLEKSTSLKKVATRGTKRALRSVATRKDSADYSALASSKPLNTVGSSAVGATILDQLLPVSEERPRTPITSTSVSILDQLLPVDTRPETPSSAGVSILDKLLPTDSHATGTPPGSTGLPNIDQRSQMRPSKSKQNLPGVDPLQSNTASSMSIKAAEQLEQFKLQAKLKEEKRKQLRMDEEQRRRERDGQRADGLPKEGRKDSLFDANRDMPRDEQSESQRDPEHREVLPGHRELRDEHHEHSNESGESHHQESNDSGTSPHSHVLTQEGAMLRRREQERRMRELAKDVDLTSQMELMANFEASF</sequence>
<feature type="compositionally biased region" description="Basic and acidic residues" evidence="4">
    <location>
        <begin position="540"/>
        <end position="549"/>
    </location>
</feature>
<dbReference type="GO" id="GO:0000785">
    <property type="term" value="C:chromatin"/>
    <property type="evidence" value="ECO:0007669"/>
    <property type="project" value="TreeGrafter"/>
</dbReference>
<feature type="compositionally biased region" description="Polar residues" evidence="4">
    <location>
        <begin position="640"/>
        <end position="654"/>
    </location>
</feature>
<keyword evidence="2 3" id="KW-0103">Bromodomain</keyword>
<feature type="compositionally biased region" description="Basic residues" evidence="4">
    <location>
        <begin position="508"/>
        <end position="517"/>
    </location>
</feature>
<feature type="domain" description="Bromo" evidence="5">
    <location>
        <begin position="270"/>
        <end position="342"/>
    </location>
</feature>
<evidence type="ECO:0000313" key="7">
    <source>
        <dbReference type="Proteomes" id="UP000025227"/>
    </source>
</evidence>
<dbReference type="PANTHER" id="PTHR22880:SF225">
    <property type="entry name" value="BROMODOMAIN-CONTAINING PROTEIN BET-1-RELATED"/>
    <property type="match status" value="1"/>
</dbReference>
<dbReference type="PROSITE" id="PS50014">
    <property type="entry name" value="BROMODOMAIN_2"/>
    <property type="match status" value="2"/>
</dbReference>
<dbReference type="PROSITE" id="PS00633">
    <property type="entry name" value="BROMODOMAIN_1"/>
    <property type="match status" value="2"/>
</dbReference>
<dbReference type="Proteomes" id="UP000025227">
    <property type="component" value="Unplaced"/>
</dbReference>
<keyword evidence="7" id="KW-1185">Reference proteome</keyword>
<feature type="compositionally biased region" description="Polar residues" evidence="4">
    <location>
        <begin position="1046"/>
        <end position="1075"/>
    </location>
</feature>
<feature type="domain" description="Bromo" evidence="5">
    <location>
        <begin position="23"/>
        <end position="95"/>
    </location>
</feature>
<dbReference type="AlphaFoldDB" id="A0A7I4Z4L7"/>
<feature type="compositionally biased region" description="Polar residues" evidence="4">
    <location>
        <begin position="1082"/>
        <end position="1091"/>
    </location>
</feature>
<feature type="region of interest" description="Disordered" evidence="4">
    <location>
        <begin position="613"/>
        <end position="968"/>
    </location>
</feature>
<dbReference type="Gene3D" id="1.20.920.10">
    <property type="entry name" value="Bromodomain-like"/>
    <property type="match status" value="2"/>
</dbReference>
<dbReference type="FunFam" id="1.20.1270.220:FF:000001">
    <property type="entry name" value="bromodomain-containing protein 2 isoform X1"/>
    <property type="match status" value="1"/>
</dbReference>
<dbReference type="OMA" id="QEYITIA"/>
<feature type="compositionally biased region" description="Basic and acidic residues" evidence="4">
    <location>
        <begin position="1109"/>
        <end position="1193"/>
    </location>
</feature>
<dbReference type="InterPro" id="IPR036427">
    <property type="entry name" value="Bromodomain-like_sf"/>
</dbReference>
<evidence type="ECO:0000259" key="6">
    <source>
        <dbReference type="PROSITE" id="PS51525"/>
    </source>
</evidence>
<feature type="compositionally biased region" description="Basic and acidic residues" evidence="4">
    <location>
        <begin position="911"/>
        <end position="943"/>
    </location>
</feature>
<feature type="compositionally biased region" description="Polar residues" evidence="4">
    <location>
        <begin position="859"/>
        <end position="910"/>
    </location>
</feature>
<feature type="compositionally biased region" description="Low complexity" evidence="4">
    <location>
        <begin position="662"/>
        <end position="694"/>
    </location>
</feature>
<dbReference type="SMART" id="SM00297">
    <property type="entry name" value="BROMO"/>
    <property type="match status" value="2"/>
</dbReference>
<evidence type="ECO:0000259" key="5">
    <source>
        <dbReference type="PROSITE" id="PS50014"/>
    </source>
</evidence>
<feature type="compositionally biased region" description="Basic and acidic residues" evidence="4">
    <location>
        <begin position="618"/>
        <end position="634"/>
    </location>
</feature>
<dbReference type="InterPro" id="IPR050935">
    <property type="entry name" value="Bromo_chromatin_reader"/>
</dbReference>
<dbReference type="Pfam" id="PF17105">
    <property type="entry name" value="BRD4_CDT"/>
    <property type="match status" value="1"/>
</dbReference>
<keyword evidence="1" id="KW-0677">Repeat</keyword>
<dbReference type="InterPro" id="IPR001487">
    <property type="entry name" value="Bromodomain"/>
</dbReference>
<evidence type="ECO:0000256" key="3">
    <source>
        <dbReference type="PROSITE-ProRule" id="PRU00035"/>
    </source>
</evidence>
<evidence type="ECO:0000313" key="8">
    <source>
        <dbReference type="WBParaSite" id="HCON_00188850-00002"/>
    </source>
</evidence>
<reference evidence="8" key="1">
    <citation type="submission" date="2020-12" db="UniProtKB">
        <authorList>
            <consortium name="WormBaseParasite"/>
        </authorList>
    </citation>
    <scope>IDENTIFICATION</scope>
    <source>
        <strain evidence="8">MHco3</strain>
    </source>
</reference>
<evidence type="ECO:0000256" key="1">
    <source>
        <dbReference type="ARBA" id="ARBA00022737"/>
    </source>
</evidence>
<dbReference type="FunFam" id="1.20.920.10:FF:000002">
    <property type="entry name" value="Bromodomain-containing protein 4"/>
    <property type="match status" value="1"/>
</dbReference>
<feature type="compositionally biased region" description="Basic and acidic residues" evidence="4">
    <location>
        <begin position="1211"/>
        <end position="1226"/>
    </location>
</feature>
<feature type="region of interest" description="Disordered" evidence="4">
    <location>
        <begin position="116"/>
        <end position="190"/>
    </location>
</feature>
<evidence type="ECO:0000256" key="4">
    <source>
        <dbReference type="SAM" id="MobiDB-lite"/>
    </source>
</evidence>
<dbReference type="InterPro" id="IPR031354">
    <property type="entry name" value="BRD4_CDT"/>
</dbReference>
<name>A0A7I4Z4L7_HAECO</name>
<accession>A0A7I4Z4L7</accession>
<feature type="compositionally biased region" description="Polar residues" evidence="4">
    <location>
        <begin position="790"/>
        <end position="828"/>
    </location>
</feature>
<dbReference type="GO" id="GO:0006338">
    <property type="term" value="P:chromatin remodeling"/>
    <property type="evidence" value="ECO:0007669"/>
    <property type="project" value="TreeGrafter"/>
</dbReference>
<dbReference type="InterPro" id="IPR018359">
    <property type="entry name" value="Bromodomain_CS"/>
</dbReference>
<feature type="domain" description="NET" evidence="6">
    <location>
        <begin position="536"/>
        <end position="617"/>
    </location>
</feature>
<dbReference type="SUPFAM" id="SSF47370">
    <property type="entry name" value="Bromodomain"/>
    <property type="match status" value="2"/>
</dbReference>
<feature type="compositionally biased region" description="Polar residues" evidence="4">
    <location>
        <begin position="154"/>
        <end position="168"/>
    </location>
</feature>
<feature type="compositionally biased region" description="Polar residues" evidence="4">
    <location>
        <begin position="472"/>
        <end position="482"/>
    </location>
</feature>
<dbReference type="Gene3D" id="1.20.1270.220">
    <property type="match status" value="1"/>
</dbReference>
<feature type="compositionally biased region" description="Basic residues" evidence="4">
    <location>
        <begin position="123"/>
        <end position="132"/>
    </location>
</feature>
<dbReference type="PANTHER" id="PTHR22880">
    <property type="entry name" value="FALZ-RELATED BROMODOMAIN-CONTAINING PROTEINS"/>
    <property type="match status" value="1"/>
</dbReference>